<comment type="similarity">
    <text evidence="1 7">Belongs to the class-I aminoacyl-tRNA synthetase family. Glutamate--tRNA ligase type 1 subfamily.</text>
</comment>
<evidence type="ECO:0000256" key="6">
    <source>
        <dbReference type="ARBA" id="ARBA00023146"/>
    </source>
</evidence>
<dbReference type="Gene3D" id="3.40.50.620">
    <property type="entry name" value="HUPs"/>
    <property type="match status" value="1"/>
</dbReference>
<feature type="compositionally biased region" description="Basic and acidic residues" evidence="8">
    <location>
        <begin position="120"/>
        <end position="129"/>
    </location>
</feature>
<dbReference type="PANTHER" id="PTHR43311:SF2">
    <property type="entry name" value="GLUTAMATE--TRNA LIGASE, MITOCHONDRIAL-RELATED"/>
    <property type="match status" value="1"/>
</dbReference>
<dbReference type="Proteomes" id="UP000178065">
    <property type="component" value="Unassembled WGS sequence"/>
</dbReference>
<dbReference type="InterPro" id="IPR020751">
    <property type="entry name" value="aa-tRNA-synth_I_codon-bd_sub2"/>
</dbReference>
<dbReference type="PANTHER" id="PTHR43311">
    <property type="entry name" value="GLUTAMATE--TRNA LIGASE"/>
    <property type="match status" value="1"/>
</dbReference>
<evidence type="ECO:0000256" key="7">
    <source>
        <dbReference type="HAMAP-Rule" id="MF_00022"/>
    </source>
</evidence>
<dbReference type="GO" id="GO:0004818">
    <property type="term" value="F:glutamate-tRNA ligase activity"/>
    <property type="evidence" value="ECO:0007669"/>
    <property type="project" value="UniProtKB-UniRule"/>
</dbReference>
<dbReference type="Pfam" id="PF00749">
    <property type="entry name" value="tRNA-synt_1c"/>
    <property type="match status" value="1"/>
</dbReference>
<feature type="short sequence motif" description="'HIGH' region" evidence="7">
    <location>
        <begin position="9"/>
        <end position="19"/>
    </location>
</feature>
<evidence type="ECO:0000259" key="9">
    <source>
        <dbReference type="Pfam" id="PF00749"/>
    </source>
</evidence>
<comment type="function">
    <text evidence="7">Catalyzes the attachment of glutamate to tRNA(Glu) in a two-step reaction: glutamate is first activated by ATP to form Glu-AMP and then transferred to the acceptor end of tRNA(Glu).</text>
</comment>
<keyword evidence="3 7" id="KW-0547">Nucleotide-binding</keyword>
<comment type="caution">
    <text evidence="11">The sequence shown here is derived from an EMBL/GenBank/DDBJ whole genome shotgun (WGS) entry which is preliminary data.</text>
</comment>
<dbReference type="EC" id="6.1.1.17" evidence="7"/>
<comment type="subcellular location">
    <subcellularLocation>
        <location evidence="7">Cytoplasm</location>
    </subcellularLocation>
</comment>
<dbReference type="GO" id="GO:0005524">
    <property type="term" value="F:ATP binding"/>
    <property type="evidence" value="ECO:0007669"/>
    <property type="project" value="UniProtKB-UniRule"/>
</dbReference>
<dbReference type="PRINTS" id="PR00987">
    <property type="entry name" value="TRNASYNTHGLU"/>
</dbReference>
<evidence type="ECO:0000256" key="8">
    <source>
        <dbReference type="SAM" id="MobiDB-lite"/>
    </source>
</evidence>
<feature type="domain" description="Aminoacyl-tRNA synthetase class I anticodon-binding" evidence="10">
    <location>
        <begin position="370"/>
        <end position="509"/>
    </location>
</feature>
<dbReference type="GO" id="GO:0000049">
    <property type="term" value="F:tRNA binding"/>
    <property type="evidence" value="ECO:0007669"/>
    <property type="project" value="InterPro"/>
</dbReference>
<evidence type="ECO:0000256" key="5">
    <source>
        <dbReference type="ARBA" id="ARBA00022917"/>
    </source>
</evidence>
<dbReference type="GO" id="GO:0008270">
    <property type="term" value="F:zinc ion binding"/>
    <property type="evidence" value="ECO:0007669"/>
    <property type="project" value="InterPro"/>
</dbReference>
<evidence type="ECO:0000256" key="1">
    <source>
        <dbReference type="ARBA" id="ARBA00007894"/>
    </source>
</evidence>
<feature type="short sequence motif" description="'KMSKS' region" evidence="7">
    <location>
        <begin position="253"/>
        <end position="257"/>
    </location>
</feature>
<dbReference type="InterPro" id="IPR001412">
    <property type="entry name" value="aa-tRNA-synth_I_CS"/>
</dbReference>
<dbReference type="SUPFAM" id="SSF52374">
    <property type="entry name" value="Nucleotidylyl transferase"/>
    <property type="match status" value="1"/>
</dbReference>
<reference evidence="11 12" key="1">
    <citation type="journal article" date="2016" name="Nat. Commun.">
        <title>Thousands of microbial genomes shed light on interconnected biogeochemical processes in an aquifer system.</title>
        <authorList>
            <person name="Anantharaman K."/>
            <person name="Brown C.T."/>
            <person name="Hug L.A."/>
            <person name="Sharon I."/>
            <person name="Castelle C.J."/>
            <person name="Probst A.J."/>
            <person name="Thomas B.C."/>
            <person name="Singh A."/>
            <person name="Wilkins M.J."/>
            <person name="Karaoz U."/>
            <person name="Brodie E.L."/>
            <person name="Williams K.H."/>
            <person name="Hubbard S.S."/>
            <person name="Banfield J.F."/>
        </authorList>
    </citation>
    <scope>NUCLEOTIDE SEQUENCE [LARGE SCALE GENOMIC DNA]</scope>
</reference>
<comment type="catalytic activity">
    <reaction evidence="7">
        <text>tRNA(Glu) + L-glutamate + ATP = L-glutamyl-tRNA(Glu) + AMP + diphosphate</text>
        <dbReference type="Rhea" id="RHEA:23540"/>
        <dbReference type="Rhea" id="RHEA-COMP:9663"/>
        <dbReference type="Rhea" id="RHEA-COMP:9680"/>
        <dbReference type="ChEBI" id="CHEBI:29985"/>
        <dbReference type="ChEBI" id="CHEBI:30616"/>
        <dbReference type="ChEBI" id="CHEBI:33019"/>
        <dbReference type="ChEBI" id="CHEBI:78442"/>
        <dbReference type="ChEBI" id="CHEBI:78520"/>
        <dbReference type="ChEBI" id="CHEBI:456215"/>
        <dbReference type="EC" id="6.1.1.17"/>
    </reaction>
</comment>
<comment type="caution">
    <text evidence="7">Lacks conserved residue(s) required for the propagation of feature annotation.</text>
</comment>
<dbReference type="InterPro" id="IPR004527">
    <property type="entry name" value="Glu-tRNA-ligase_bac/mito"/>
</dbReference>
<evidence type="ECO:0000313" key="12">
    <source>
        <dbReference type="Proteomes" id="UP000178065"/>
    </source>
</evidence>
<keyword evidence="4 7" id="KW-0067">ATP-binding</keyword>
<name>A0A1G2QWP8_9BACT</name>
<keyword evidence="5 7" id="KW-0648">Protein biosynthesis</keyword>
<dbReference type="HAMAP" id="MF_00022">
    <property type="entry name" value="Glu_tRNA_synth_type1"/>
    <property type="match status" value="1"/>
</dbReference>
<dbReference type="EMBL" id="MHTT01000032">
    <property type="protein sequence ID" value="OHA64579.1"/>
    <property type="molecule type" value="Genomic_DNA"/>
</dbReference>
<keyword evidence="6 7" id="KW-0030">Aminoacyl-tRNA synthetase</keyword>
<evidence type="ECO:0000256" key="3">
    <source>
        <dbReference type="ARBA" id="ARBA00022741"/>
    </source>
</evidence>
<dbReference type="InterPro" id="IPR045462">
    <property type="entry name" value="aa-tRNA-synth_I_cd-bd"/>
</dbReference>
<feature type="domain" description="Glutamyl/glutaminyl-tRNA synthetase class Ib catalytic" evidence="9">
    <location>
        <begin position="2"/>
        <end position="322"/>
    </location>
</feature>
<dbReference type="Gene3D" id="1.10.10.350">
    <property type="match status" value="1"/>
</dbReference>
<dbReference type="InterPro" id="IPR000924">
    <property type="entry name" value="Glu/Gln-tRNA-synth"/>
</dbReference>
<dbReference type="AlphaFoldDB" id="A0A1G2QWP8"/>
<evidence type="ECO:0000259" key="10">
    <source>
        <dbReference type="Pfam" id="PF19269"/>
    </source>
</evidence>
<dbReference type="NCBIfam" id="TIGR00464">
    <property type="entry name" value="gltX_bact"/>
    <property type="match status" value="1"/>
</dbReference>
<dbReference type="Pfam" id="PF19269">
    <property type="entry name" value="Anticodon_2"/>
    <property type="match status" value="1"/>
</dbReference>
<dbReference type="InterPro" id="IPR008925">
    <property type="entry name" value="aa_tRNA-synth_I_cd-bd_sf"/>
</dbReference>
<dbReference type="STRING" id="1802448.A2672_02110"/>
<keyword evidence="7" id="KW-0963">Cytoplasm</keyword>
<keyword evidence="2 7" id="KW-0436">Ligase</keyword>
<feature type="region of interest" description="Disordered" evidence="8">
    <location>
        <begin position="120"/>
        <end position="145"/>
    </location>
</feature>
<dbReference type="GO" id="GO:0006424">
    <property type="term" value="P:glutamyl-tRNA aminoacylation"/>
    <property type="evidence" value="ECO:0007669"/>
    <property type="project" value="UniProtKB-UniRule"/>
</dbReference>
<evidence type="ECO:0000256" key="2">
    <source>
        <dbReference type="ARBA" id="ARBA00022598"/>
    </source>
</evidence>
<dbReference type="InterPro" id="IPR049940">
    <property type="entry name" value="GluQ/Sye"/>
</dbReference>
<dbReference type="PROSITE" id="PS00178">
    <property type="entry name" value="AA_TRNA_LIGASE_I"/>
    <property type="match status" value="1"/>
</dbReference>
<accession>A0A1G2QWP8</accession>
<dbReference type="FunFam" id="3.40.50.620:FF:000045">
    <property type="entry name" value="Glutamate--tRNA ligase, mitochondrial"/>
    <property type="match status" value="1"/>
</dbReference>
<dbReference type="GO" id="GO:0005829">
    <property type="term" value="C:cytosol"/>
    <property type="evidence" value="ECO:0007669"/>
    <property type="project" value="TreeGrafter"/>
</dbReference>
<evidence type="ECO:0000256" key="4">
    <source>
        <dbReference type="ARBA" id="ARBA00022840"/>
    </source>
</evidence>
<evidence type="ECO:0000313" key="11">
    <source>
        <dbReference type="EMBL" id="OHA64579.1"/>
    </source>
</evidence>
<protein>
    <recommendedName>
        <fullName evidence="7">Glutamate--tRNA ligase</fullName>
        <ecNumber evidence="7">6.1.1.17</ecNumber>
    </recommendedName>
    <alternativeName>
        <fullName evidence="7">Glutamyl-tRNA synthetase</fullName>
        <shortName evidence="7">GluRS</shortName>
    </alternativeName>
</protein>
<dbReference type="InterPro" id="IPR014729">
    <property type="entry name" value="Rossmann-like_a/b/a_fold"/>
</dbReference>
<gene>
    <name evidence="7" type="primary">gltX</name>
    <name evidence="11" type="ORF">A2672_02110</name>
</gene>
<dbReference type="SUPFAM" id="SSF48163">
    <property type="entry name" value="An anticodon-binding domain of class I aminoacyl-tRNA synthetases"/>
    <property type="match status" value="1"/>
</dbReference>
<organism evidence="11 12">
    <name type="scientific">Candidatus Wildermuthbacteria bacterium RIFCSPHIGHO2_01_FULL_49_22b</name>
    <dbReference type="NCBI Taxonomy" id="1802448"/>
    <lineage>
        <taxon>Bacteria</taxon>
        <taxon>Candidatus Wildermuthiibacteriota</taxon>
    </lineage>
</organism>
<sequence length="513" mass="58706">MKVRTRFAPSPTGPLHMGNARTALFSWLFARKERGDFIVRVEDTDKERSRPEWEKDVLSNLEWLGLDWNEGPAGAEDKGSSGPYRQSQRTGIYKEYLERLLSEKKAYWCFCTQDELEAQRQDQASRGETPRYSGRCKTLSQEEQKQNKKAGNSAVIRFVVEPKKVVFKDLIRGEVVFDMALSGDIVIAKDLKTPLYNFTVVVDDYLMRITHVIRGEDHISNTPKQLLLQGALGFPQNIQYAHLPLILGPDKTKLSKRHGDNSVTRFKKQGYLPEAIVNFLALLGWNPGDEREIFSLQGLVKEFSLDRVQKGNAVFNLRRLEWINGYYLRRMDKKALARMAVPYLKEAGLLEQNGNGEEQKFSLKIQKSQPYTIQETGEGIDLEFLAGIVGLYQERLKKLSELVELADFFFKKELNYEEELLSWKGMGEQEIRESLQKVKELLSGILEGEWNKERIEQVLMKEAETMGDKGKLLWPLRAALTGKEASAGPFEVAFVLGKEKTLSRIEQAISKVQ</sequence>
<dbReference type="InterPro" id="IPR033910">
    <property type="entry name" value="GluRS_core"/>
</dbReference>
<dbReference type="CDD" id="cd00808">
    <property type="entry name" value="GluRS_core"/>
    <property type="match status" value="1"/>
</dbReference>
<comment type="subunit">
    <text evidence="7">Monomer.</text>
</comment>
<proteinExistence type="inferred from homology"/>
<feature type="binding site" evidence="7">
    <location>
        <position position="256"/>
    </location>
    <ligand>
        <name>ATP</name>
        <dbReference type="ChEBI" id="CHEBI:30616"/>
    </ligand>
</feature>
<dbReference type="InterPro" id="IPR020058">
    <property type="entry name" value="Glu/Gln-tRNA-synth_Ib_cat-dom"/>
</dbReference>